<dbReference type="InterPro" id="IPR011440">
    <property type="entry name" value="DUF1543"/>
</dbReference>
<dbReference type="Pfam" id="PF07566">
    <property type="entry name" value="DUF1543"/>
    <property type="match status" value="1"/>
</dbReference>
<dbReference type="Gene3D" id="3.10.20.10">
    <property type="match status" value="2"/>
</dbReference>
<name>A0A0H5QCI0_NEIMI</name>
<dbReference type="AlphaFoldDB" id="A0A0H5QCI0"/>
<evidence type="ECO:0000313" key="2">
    <source>
        <dbReference type="EMBL" id="CRY98970.1"/>
    </source>
</evidence>
<feature type="domain" description="DUF1543" evidence="1">
    <location>
        <begin position="16"/>
        <end position="66"/>
    </location>
</feature>
<proteinExistence type="predicted"/>
<accession>A0A0H5QCI0</accession>
<dbReference type="Proteomes" id="UP000182715">
    <property type="component" value="Unassembled WGS sequence"/>
</dbReference>
<organism evidence="2 3">
    <name type="scientific">Neisseria meningitidis serogroup B</name>
    <dbReference type="NCBI Taxonomy" id="491"/>
    <lineage>
        <taxon>Bacteria</taxon>
        <taxon>Pseudomonadati</taxon>
        <taxon>Pseudomonadota</taxon>
        <taxon>Betaproteobacteria</taxon>
        <taxon>Neisseriales</taxon>
        <taxon>Neisseriaceae</taxon>
        <taxon>Neisseria</taxon>
    </lineage>
</organism>
<protein>
    <recommendedName>
        <fullName evidence="1">DUF1543 domain-containing protein</fullName>
    </recommendedName>
</protein>
<evidence type="ECO:0000259" key="1">
    <source>
        <dbReference type="Pfam" id="PF07566"/>
    </source>
</evidence>
<reference evidence="2 3" key="1">
    <citation type="submission" date="2014-11" db="EMBL/GenBank/DDBJ databases">
        <authorList>
            <person name="Diene M.Seydina."/>
        </authorList>
    </citation>
    <scope>NUCLEOTIDE SEQUENCE [LARGE SCALE GENOMIC DNA]</scope>
    <source>
        <strain evidence="2 3">Neisseria meningitidis CHUV</strain>
    </source>
</reference>
<dbReference type="EMBL" id="CVTF01000036">
    <property type="protein sequence ID" value="CRY98970.1"/>
    <property type="molecule type" value="Genomic_DNA"/>
</dbReference>
<evidence type="ECO:0000313" key="3">
    <source>
        <dbReference type="Proteomes" id="UP000182715"/>
    </source>
</evidence>
<sequence>MPKLHMFYLGGNAGRSNIEVHDIQFAVCDDYREAVPALKAAWFGDADKIHIDGWQIVEWADGYDIAVSETPKTKMPSEHAPRLYFANVGGYRAGQLAEAHAFGLFAAATPAEAKQKALQTLLTDSYVQQHKDNLKDVDNLLALDRIGNFHIRLTPNPHGKPAEIGFQGYLPI</sequence>